<evidence type="ECO:0008006" key="4">
    <source>
        <dbReference type="Google" id="ProtNLM"/>
    </source>
</evidence>
<keyword evidence="3" id="KW-1185">Reference proteome</keyword>
<protein>
    <recommendedName>
        <fullName evidence="4">Flagellar protein FlgN</fullName>
    </recommendedName>
</protein>
<evidence type="ECO:0000313" key="2">
    <source>
        <dbReference type="EMBL" id="SFS03406.1"/>
    </source>
</evidence>
<name>A0AA94HL42_9MICO</name>
<dbReference type="Proteomes" id="UP000198506">
    <property type="component" value="Unassembled WGS sequence"/>
</dbReference>
<feature type="region of interest" description="Disordered" evidence="1">
    <location>
        <begin position="24"/>
        <end position="46"/>
    </location>
</feature>
<dbReference type="AlphaFoldDB" id="A0AA94HL42"/>
<gene>
    <name evidence="2" type="ORF">SAMN04487783_0745</name>
</gene>
<proteinExistence type="predicted"/>
<evidence type="ECO:0000256" key="1">
    <source>
        <dbReference type="SAM" id="MobiDB-lite"/>
    </source>
</evidence>
<comment type="caution">
    <text evidence="2">The sequence shown here is derived from an EMBL/GenBank/DDBJ whole genome shotgun (WGS) entry which is preliminary data.</text>
</comment>
<reference evidence="2 3" key="1">
    <citation type="submission" date="2016-10" db="EMBL/GenBank/DDBJ databases">
        <authorList>
            <person name="Varghese N."/>
            <person name="Submissions S."/>
        </authorList>
    </citation>
    <scope>NUCLEOTIDE SEQUENCE [LARGE SCALE GENOMIC DNA]</scope>
    <source>
        <strain evidence="2 3">IAM 15147</strain>
    </source>
</reference>
<dbReference type="EMBL" id="FOZN01000001">
    <property type="protein sequence ID" value="SFS03406.1"/>
    <property type="molecule type" value="Genomic_DNA"/>
</dbReference>
<evidence type="ECO:0000313" key="3">
    <source>
        <dbReference type="Proteomes" id="UP000198506"/>
    </source>
</evidence>
<sequence>MLDLERMRELHRGLTLTINEFENAGDTNNQLESDIGSPDGRRSLRDKAGEFESKWNDKRGKLTDNLTAIDESLRGLIETWTNWDRDTAGYLQDAEGESTTLTDPVR</sequence>
<accession>A0AA94HL42</accession>
<organism evidence="2 3">
    <name type="scientific">Agrococcus baldri</name>
    <dbReference type="NCBI Taxonomy" id="153730"/>
    <lineage>
        <taxon>Bacteria</taxon>
        <taxon>Bacillati</taxon>
        <taxon>Actinomycetota</taxon>
        <taxon>Actinomycetes</taxon>
        <taxon>Micrococcales</taxon>
        <taxon>Microbacteriaceae</taxon>
        <taxon>Agrococcus</taxon>
    </lineage>
</organism>